<reference evidence="11 12" key="1">
    <citation type="submission" date="2022-01" db="EMBL/GenBank/DDBJ databases">
        <title>Mariniradius saccharolyticus sp. nov., isolated from sediment of a river.</title>
        <authorList>
            <person name="Liu H."/>
        </authorList>
    </citation>
    <scope>NUCLEOTIDE SEQUENCE [LARGE SCALE GENOMIC DNA]</scope>
    <source>
        <strain evidence="11 12">RY-2</strain>
    </source>
</reference>
<comment type="subcellular location">
    <subcellularLocation>
        <location evidence="1">Cytoplasm</location>
    </subcellularLocation>
</comment>
<evidence type="ECO:0000256" key="1">
    <source>
        <dbReference type="ARBA" id="ARBA00004496"/>
    </source>
</evidence>
<evidence type="ECO:0000256" key="2">
    <source>
        <dbReference type="ARBA" id="ARBA00007599"/>
    </source>
</evidence>
<dbReference type="RefSeq" id="WP_234862336.1">
    <property type="nucleotide sequence ID" value="NZ_JAKEVZ010000012.1"/>
</dbReference>
<dbReference type="Proteomes" id="UP001201449">
    <property type="component" value="Unassembled WGS sequence"/>
</dbReference>
<organism evidence="11 12">
    <name type="scientific">Mariniradius sediminis</name>
    <dbReference type="NCBI Taxonomy" id="2909237"/>
    <lineage>
        <taxon>Bacteria</taxon>
        <taxon>Pseudomonadati</taxon>
        <taxon>Bacteroidota</taxon>
        <taxon>Cytophagia</taxon>
        <taxon>Cytophagales</taxon>
        <taxon>Cyclobacteriaceae</taxon>
        <taxon>Mariniradius</taxon>
    </lineage>
</organism>
<keyword evidence="8" id="KW-0067">ATP-binding</keyword>
<evidence type="ECO:0000256" key="4">
    <source>
        <dbReference type="ARBA" id="ARBA00022490"/>
    </source>
</evidence>
<keyword evidence="6" id="KW-0479">Metal-binding</keyword>
<comment type="caution">
    <text evidence="11">The sequence shown here is derived from an EMBL/GenBank/DDBJ whole genome shotgun (WGS) entry which is preliminary data.</text>
</comment>
<keyword evidence="5" id="KW-0819">tRNA processing</keyword>
<evidence type="ECO:0000256" key="6">
    <source>
        <dbReference type="ARBA" id="ARBA00022723"/>
    </source>
</evidence>
<dbReference type="PANTHER" id="PTHR33540:SF2">
    <property type="entry name" value="TRNA THREONYLCARBAMOYLADENOSINE BIOSYNTHESIS PROTEIN TSAE"/>
    <property type="match status" value="1"/>
</dbReference>
<proteinExistence type="inferred from homology"/>
<name>A0ABS9BXM1_9BACT</name>
<keyword evidence="9" id="KW-0460">Magnesium</keyword>
<protein>
    <recommendedName>
        <fullName evidence="3">tRNA threonylcarbamoyladenosine biosynthesis protein TsaE</fullName>
    </recommendedName>
    <alternativeName>
        <fullName evidence="10">t(6)A37 threonylcarbamoyladenosine biosynthesis protein TsaE</fullName>
    </alternativeName>
</protein>
<comment type="similarity">
    <text evidence="2">Belongs to the TsaE family.</text>
</comment>
<dbReference type="InterPro" id="IPR003442">
    <property type="entry name" value="T6A_TsaE"/>
</dbReference>
<dbReference type="InterPro" id="IPR027417">
    <property type="entry name" value="P-loop_NTPase"/>
</dbReference>
<gene>
    <name evidence="11" type="primary">tsaE</name>
    <name evidence="11" type="ORF">L0U89_15395</name>
</gene>
<dbReference type="EMBL" id="JAKEVZ010000012">
    <property type="protein sequence ID" value="MCF1752444.1"/>
    <property type="molecule type" value="Genomic_DNA"/>
</dbReference>
<evidence type="ECO:0000256" key="8">
    <source>
        <dbReference type="ARBA" id="ARBA00022840"/>
    </source>
</evidence>
<keyword evidence="12" id="KW-1185">Reference proteome</keyword>
<sequence length="139" mass="16123">MDEIDQTAKKLIEYAGDEKIWIFQGNLGAGKTTLIRAIAKLFGVEDRVSSPTFSLVNEYRNHFGEVFYHFDFYRLEDPIEAIEIGVDEYFESGNYCWIEWAEKIPGFLPEDFFHVRIITLHNGTRQLILRKVKNGQADG</sequence>
<dbReference type="NCBIfam" id="TIGR00150">
    <property type="entry name" value="T6A_YjeE"/>
    <property type="match status" value="1"/>
</dbReference>
<dbReference type="PANTHER" id="PTHR33540">
    <property type="entry name" value="TRNA THREONYLCARBAMOYLADENOSINE BIOSYNTHESIS PROTEIN TSAE"/>
    <property type="match status" value="1"/>
</dbReference>
<evidence type="ECO:0000256" key="7">
    <source>
        <dbReference type="ARBA" id="ARBA00022741"/>
    </source>
</evidence>
<evidence type="ECO:0000256" key="10">
    <source>
        <dbReference type="ARBA" id="ARBA00032441"/>
    </source>
</evidence>
<dbReference type="Gene3D" id="3.40.50.300">
    <property type="entry name" value="P-loop containing nucleotide triphosphate hydrolases"/>
    <property type="match status" value="1"/>
</dbReference>
<dbReference type="Pfam" id="PF02367">
    <property type="entry name" value="TsaE"/>
    <property type="match status" value="1"/>
</dbReference>
<evidence type="ECO:0000256" key="3">
    <source>
        <dbReference type="ARBA" id="ARBA00019010"/>
    </source>
</evidence>
<evidence type="ECO:0000313" key="12">
    <source>
        <dbReference type="Proteomes" id="UP001201449"/>
    </source>
</evidence>
<keyword evidence="7" id="KW-0547">Nucleotide-binding</keyword>
<evidence type="ECO:0000256" key="5">
    <source>
        <dbReference type="ARBA" id="ARBA00022694"/>
    </source>
</evidence>
<evidence type="ECO:0000256" key="9">
    <source>
        <dbReference type="ARBA" id="ARBA00022842"/>
    </source>
</evidence>
<accession>A0ABS9BXM1</accession>
<evidence type="ECO:0000313" key="11">
    <source>
        <dbReference type="EMBL" id="MCF1752444.1"/>
    </source>
</evidence>
<keyword evidence="4" id="KW-0963">Cytoplasm</keyword>
<dbReference type="SUPFAM" id="SSF52540">
    <property type="entry name" value="P-loop containing nucleoside triphosphate hydrolases"/>
    <property type="match status" value="1"/>
</dbReference>